<dbReference type="Gene3D" id="3.30.1310.10">
    <property type="entry name" value="Nucleoid-associated protein YbaB-like domain"/>
    <property type="match status" value="1"/>
</dbReference>
<dbReference type="Proteomes" id="UP001165124">
    <property type="component" value="Unassembled WGS sequence"/>
</dbReference>
<evidence type="ECO:0008006" key="4">
    <source>
        <dbReference type="Google" id="ProtNLM"/>
    </source>
</evidence>
<dbReference type="EMBL" id="BSRZ01000008">
    <property type="protein sequence ID" value="GLW65270.1"/>
    <property type="molecule type" value="Genomic_DNA"/>
</dbReference>
<sequence length="148" mass="15618">MAGFSSAELDRMLTEARKTLESMRQGNTAPRPEKTKTADGDALEGVGEAADGRIKVTAVAGGRLKSVELNPRVMRMSSQELGERLVEAVNAALEDLRAKAATAGAAEGAVDPAALGKQIEEIQNQSLRQMELITQALNDTLAKIGGSR</sequence>
<feature type="compositionally biased region" description="Basic and acidic residues" evidence="1">
    <location>
        <begin position="8"/>
        <end position="21"/>
    </location>
</feature>
<keyword evidence="3" id="KW-1185">Reference proteome</keyword>
<accession>A0A9W6UY19</accession>
<dbReference type="SUPFAM" id="SSF82607">
    <property type="entry name" value="YbaB-like"/>
    <property type="match status" value="1"/>
</dbReference>
<protein>
    <recommendedName>
        <fullName evidence="4">YbaB/EbfC family nucleoid-associated protein</fullName>
    </recommendedName>
</protein>
<evidence type="ECO:0000313" key="3">
    <source>
        <dbReference type="Proteomes" id="UP001165124"/>
    </source>
</evidence>
<evidence type="ECO:0000256" key="1">
    <source>
        <dbReference type="SAM" id="MobiDB-lite"/>
    </source>
</evidence>
<dbReference type="InterPro" id="IPR004401">
    <property type="entry name" value="YbaB/EbfC"/>
</dbReference>
<dbReference type="InterPro" id="IPR036894">
    <property type="entry name" value="YbaB-like_sf"/>
</dbReference>
<name>A0A9W6UY19_9ACTN</name>
<dbReference type="Pfam" id="PF02575">
    <property type="entry name" value="YbaB_DNA_bd"/>
    <property type="match status" value="1"/>
</dbReference>
<evidence type="ECO:0000313" key="2">
    <source>
        <dbReference type="EMBL" id="GLW65270.1"/>
    </source>
</evidence>
<dbReference type="AlphaFoldDB" id="A0A9W6UY19"/>
<dbReference type="GO" id="GO:0003677">
    <property type="term" value="F:DNA binding"/>
    <property type="evidence" value="ECO:0007669"/>
    <property type="project" value="InterPro"/>
</dbReference>
<feature type="region of interest" description="Disordered" evidence="1">
    <location>
        <begin position="1"/>
        <end position="41"/>
    </location>
</feature>
<gene>
    <name evidence="2" type="ORF">Arub01_35140</name>
</gene>
<proteinExistence type="predicted"/>
<organism evidence="2 3">
    <name type="scientific">Actinomadura rubrobrunea</name>
    <dbReference type="NCBI Taxonomy" id="115335"/>
    <lineage>
        <taxon>Bacteria</taxon>
        <taxon>Bacillati</taxon>
        <taxon>Actinomycetota</taxon>
        <taxon>Actinomycetes</taxon>
        <taxon>Streptosporangiales</taxon>
        <taxon>Thermomonosporaceae</taxon>
        <taxon>Actinomadura</taxon>
    </lineage>
</organism>
<comment type="caution">
    <text evidence="2">The sequence shown here is derived from an EMBL/GenBank/DDBJ whole genome shotgun (WGS) entry which is preliminary data.</text>
</comment>
<reference evidence="2" key="1">
    <citation type="submission" date="2023-02" db="EMBL/GenBank/DDBJ databases">
        <title>Actinomadura rubrobrunea NBRC 14622.</title>
        <authorList>
            <person name="Ichikawa N."/>
            <person name="Sato H."/>
            <person name="Tonouchi N."/>
        </authorList>
    </citation>
    <scope>NUCLEOTIDE SEQUENCE</scope>
    <source>
        <strain evidence="2">NBRC 14622</strain>
    </source>
</reference>